<dbReference type="EMBL" id="CADCWL010000056">
    <property type="protein sequence ID" value="CAA9556963.1"/>
    <property type="molecule type" value="Genomic_DNA"/>
</dbReference>
<name>A0A6J4USP3_9BACT</name>
<protein>
    <submittedName>
        <fullName evidence="2">Uncharacterized protein</fullName>
    </submittedName>
</protein>
<feature type="region of interest" description="Disordered" evidence="1">
    <location>
        <begin position="35"/>
        <end position="58"/>
    </location>
</feature>
<sequence length="58" mass="5791">CCKNGAIATSRPPSVASSASILTCPCSWAPGRMPTGRTGNATPHSSDVTTGTPPSRCS</sequence>
<dbReference type="AlphaFoldDB" id="A0A6J4USP3"/>
<evidence type="ECO:0000256" key="1">
    <source>
        <dbReference type="SAM" id="MobiDB-lite"/>
    </source>
</evidence>
<evidence type="ECO:0000313" key="2">
    <source>
        <dbReference type="EMBL" id="CAA9556963.1"/>
    </source>
</evidence>
<accession>A0A6J4USP3</accession>
<reference evidence="2" key="1">
    <citation type="submission" date="2020-02" db="EMBL/GenBank/DDBJ databases">
        <authorList>
            <person name="Meier V. D."/>
        </authorList>
    </citation>
    <scope>NUCLEOTIDE SEQUENCE</scope>
    <source>
        <strain evidence="2">AVDCRST_MAG19</strain>
    </source>
</reference>
<feature type="compositionally biased region" description="Polar residues" evidence="1">
    <location>
        <begin position="37"/>
        <end position="58"/>
    </location>
</feature>
<proteinExistence type="predicted"/>
<feature type="non-terminal residue" evidence="2">
    <location>
        <position position="58"/>
    </location>
</feature>
<gene>
    <name evidence="2" type="ORF">AVDCRST_MAG19-1307</name>
</gene>
<feature type="non-terminal residue" evidence="2">
    <location>
        <position position="1"/>
    </location>
</feature>
<organism evidence="2">
    <name type="scientific">uncultured Thermomicrobiales bacterium</name>
    <dbReference type="NCBI Taxonomy" id="1645740"/>
    <lineage>
        <taxon>Bacteria</taxon>
        <taxon>Pseudomonadati</taxon>
        <taxon>Thermomicrobiota</taxon>
        <taxon>Thermomicrobia</taxon>
        <taxon>Thermomicrobiales</taxon>
        <taxon>environmental samples</taxon>
    </lineage>
</organism>